<keyword evidence="4" id="KW-1185">Reference proteome</keyword>
<reference evidence="3 4" key="1">
    <citation type="submission" date="2020-08" db="EMBL/GenBank/DDBJ databases">
        <title>Genomic Encyclopedia of Type Strains, Phase IV (KMG-IV): sequencing the most valuable type-strain genomes for metagenomic binning, comparative biology and taxonomic classification.</title>
        <authorList>
            <person name="Goeker M."/>
        </authorList>
    </citation>
    <scope>NUCLEOTIDE SEQUENCE [LARGE SCALE GENOMIC DNA]</scope>
    <source>
        <strain evidence="3 4">DSM 10633</strain>
    </source>
</reference>
<dbReference type="Pfam" id="PF00395">
    <property type="entry name" value="SLH"/>
    <property type="match status" value="3"/>
</dbReference>
<dbReference type="RefSeq" id="WP_168412353.1">
    <property type="nucleotide sequence ID" value="NZ_JAAXPW010000015.1"/>
</dbReference>
<feature type="domain" description="SLH" evidence="2">
    <location>
        <begin position="28"/>
        <end position="88"/>
    </location>
</feature>
<comment type="caution">
    <text evidence="3">The sequence shown here is derived from an EMBL/GenBank/DDBJ whole genome shotgun (WGS) entry which is preliminary data.</text>
</comment>
<evidence type="ECO:0000313" key="4">
    <source>
        <dbReference type="Proteomes" id="UP000557217"/>
    </source>
</evidence>
<dbReference type="InterPro" id="IPR001119">
    <property type="entry name" value="SLH_dom"/>
</dbReference>
<feature type="signal peptide" evidence="1">
    <location>
        <begin position="1"/>
        <end position="27"/>
    </location>
</feature>
<feature type="domain" description="SLH" evidence="2">
    <location>
        <begin position="89"/>
        <end position="152"/>
    </location>
</feature>
<name>A0A840Q203_URETH</name>
<evidence type="ECO:0000259" key="2">
    <source>
        <dbReference type="PROSITE" id="PS51272"/>
    </source>
</evidence>
<evidence type="ECO:0000256" key="1">
    <source>
        <dbReference type="SAM" id="SignalP"/>
    </source>
</evidence>
<gene>
    <name evidence="3" type="ORF">HNR36_001463</name>
</gene>
<dbReference type="AlphaFoldDB" id="A0A840Q203"/>
<proteinExistence type="predicted"/>
<evidence type="ECO:0000313" key="3">
    <source>
        <dbReference type="EMBL" id="MBB5149076.1"/>
    </source>
</evidence>
<keyword evidence="1" id="KW-0732">Signal</keyword>
<dbReference type="Proteomes" id="UP000557217">
    <property type="component" value="Unassembled WGS sequence"/>
</dbReference>
<sequence>MKLRKFWISVVIFGIVAAIYIPTSANAAENPFIDVSVKDAHYESIVTLINEGIVEGTSATTYEPYKQATRQEAALFIAKALHLDTVNVADPGFIDVPKASKYYGAIAALSQKGIIQGYQDGTFRPSNTLKRSQIAKMVTLGFGLQVSNNTTTPFKDVNVINDLETRQYIQSLIDYQITTGTTPETFRPFSPLTRGQLATFIKRALEATDGLGFQVISVE</sequence>
<dbReference type="InterPro" id="IPR051465">
    <property type="entry name" value="Cell_Envelope_Struct_Comp"/>
</dbReference>
<accession>A0A840Q203</accession>
<dbReference type="PANTHER" id="PTHR43308">
    <property type="entry name" value="OUTER MEMBRANE PROTEIN ALPHA-RELATED"/>
    <property type="match status" value="1"/>
</dbReference>
<feature type="chain" id="PRO_5032761194" description="SLH domain-containing protein" evidence="1">
    <location>
        <begin position="28"/>
        <end position="219"/>
    </location>
</feature>
<dbReference type="PROSITE" id="PS51272">
    <property type="entry name" value="SLH"/>
    <property type="match status" value="3"/>
</dbReference>
<dbReference type="EMBL" id="JACHGZ010000014">
    <property type="protein sequence ID" value="MBB5149076.1"/>
    <property type="molecule type" value="Genomic_DNA"/>
</dbReference>
<organism evidence="3 4">
    <name type="scientific">Ureibacillus thermosphaericus</name>
    <dbReference type="NCBI Taxonomy" id="51173"/>
    <lineage>
        <taxon>Bacteria</taxon>
        <taxon>Bacillati</taxon>
        <taxon>Bacillota</taxon>
        <taxon>Bacilli</taxon>
        <taxon>Bacillales</taxon>
        <taxon>Caryophanaceae</taxon>
        <taxon>Ureibacillus</taxon>
    </lineage>
</organism>
<protein>
    <recommendedName>
        <fullName evidence="2">SLH domain-containing protein</fullName>
    </recommendedName>
</protein>
<feature type="domain" description="SLH" evidence="2">
    <location>
        <begin position="154"/>
        <end position="215"/>
    </location>
</feature>